<dbReference type="Gene3D" id="2.120.10.30">
    <property type="entry name" value="TolB, C-terminal domain"/>
    <property type="match status" value="17"/>
</dbReference>
<accession>A0A7L5E366</accession>
<dbReference type="InterPro" id="IPR014756">
    <property type="entry name" value="Ig_E-set"/>
</dbReference>
<feature type="signal peptide" evidence="3">
    <location>
        <begin position="1"/>
        <end position="19"/>
    </location>
</feature>
<dbReference type="InterPro" id="IPR013783">
    <property type="entry name" value="Ig-like_fold"/>
</dbReference>
<dbReference type="PROSITE" id="PS51125">
    <property type="entry name" value="NHL"/>
    <property type="match status" value="8"/>
</dbReference>
<dbReference type="InterPro" id="IPR000033">
    <property type="entry name" value="LDLR_classB_rpt"/>
</dbReference>
<feature type="domain" description="Teneurin NHL" evidence="4">
    <location>
        <begin position="717"/>
        <end position="854"/>
    </location>
</feature>
<feature type="repeat" description="NHL" evidence="2">
    <location>
        <begin position="67"/>
        <end position="109"/>
    </location>
</feature>
<evidence type="ECO:0000259" key="4">
    <source>
        <dbReference type="Pfam" id="PF25021"/>
    </source>
</evidence>
<keyword evidence="1" id="KW-0677">Repeat</keyword>
<dbReference type="CDD" id="cd00102">
    <property type="entry name" value="IPT"/>
    <property type="match status" value="1"/>
</dbReference>
<evidence type="ECO:0000256" key="2">
    <source>
        <dbReference type="PROSITE-ProRule" id="PRU00504"/>
    </source>
</evidence>
<feature type="repeat" description="NHL" evidence="2">
    <location>
        <begin position="1645"/>
        <end position="1675"/>
    </location>
</feature>
<feature type="repeat" description="NHL" evidence="2">
    <location>
        <begin position="1753"/>
        <end position="1783"/>
    </location>
</feature>
<feature type="repeat" description="NHL" evidence="2">
    <location>
        <begin position="723"/>
        <end position="753"/>
    </location>
</feature>
<proteinExistence type="predicted"/>
<dbReference type="KEGG" id="mrob:HH214_04750"/>
<dbReference type="SUPFAM" id="SSF63829">
    <property type="entry name" value="Calcium-dependent phosphotriesterase"/>
    <property type="match status" value="1"/>
</dbReference>
<dbReference type="SUPFAM" id="SSF101898">
    <property type="entry name" value="NHL repeat"/>
    <property type="match status" value="3"/>
</dbReference>
<dbReference type="SMART" id="SM00135">
    <property type="entry name" value="LY"/>
    <property type="match status" value="6"/>
</dbReference>
<feature type="repeat" description="NHL" evidence="2">
    <location>
        <begin position="1210"/>
        <end position="1240"/>
    </location>
</feature>
<evidence type="ECO:0000313" key="5">
    <source>
        <dbReference type="EMBL" id="QJD95233.1"/>
    </source>
</evidence>
<name>A0A7L5E366_9SPHI</name>
<reference evidence="5 6" key="1">
    <citation type="submission" date="2020-04" db="EMBL/GenBank/DDBJ databases">
        <title>Genome sequencing of novel species.</title>
        <authorList>
            <person name="Heo J."/>
            <person name="Kim S.-J."/>
            <person name="Kim J.-S."/>
            <person name="Hong S.-B."/>
            <person name="Kwon S.-W."/>
        </authorList>
    </citation>
    <scope>NUCLEOTIDE SEQUENCE [LARGE SCALE GENOMIC DNA]</scope>
    <source>
        <strain evidence="5 6">F39-2</strain>
    </source>
</reference>
<dbReference type="PANTHER" id="PTHR13833:SF71">
    <property type="entry name" value="NHL DOMAIN-CONTAINING PROTEIN"/>
    <property type="match status" value="1"/>
</dbReference>
<organism evidence="5 6">
    <name type="scientific">Mucilaginibacter robiniae</name>
    <dbReference type="NCBI Taxonomy" id="2728022"/>
    <lineage>
        <taxon>Bacteria</taxon>
        <taxon>Pseudomonadati</taxon>
        <taxon>Bacteroidota</taxon>
        <taxon>Sphingobacteriia</taxon>
        <taxon>Sphingobacteriales</taxon>
        <taxon>Sphingobacteriaceae</taxon>
        <taxon>Mucilaginibacter</taxon>
    </lineage>
</organism>
<dbReference type="CDD" id="cd14953">
    <property type="entry name" value="NHL_like_1"/>
    <property type="match status" value="4"/>
</dbReference>
<dbReference type="EMBL" id="CP051682">
    <property type="protein sequence ID" value="QJD95233.1"/>
    <property type="molecule type" value="Genomic_DNA"/>
</dbReference>
<dbReference type="RefSeq" id="WP_169606250.1">
    <property type="nucleotide sequence ID" value="NZ_CP051682.1"/>
</dbReference>
<dbReference type="PANTHER" id="PTHR13833">
    <property type="match status" value="1"/>
</dbReference>
<dbReference type="InterPro" id="IPR011042">
    <property type="entry name" value="6-blade_b-propeller_TolB-like"/>
</dbReference>
<dbReference type="SUPFAM" id="SSF81296">
    <property type="entry name" value="E set domains"/>
    <property type="match status" value="4"/>
</dbReference>
<keyword evidence="6" id="KW-1185">Reference proteome</keyword>
<dbReference type="SUPFAM" id="SSF63825">
    <property type="entry name" value="YWTD domain"/>
    <property type="match status" value="2"/>
</dbReference>
<dbReference type="Pfam" id="PF05345">
    <property type="entry name" value="He_PIG"/>
    <property type="match status" value="3"/>
</dbReference>
<gene>
    <name evidence="5" type="ORF">HH214_04750</name>
</gene>
<dbReference type="InterPro" id="IPR056822">
    <property type="entry name" value="TEN_NHL"/>
</dbReference>
<dbReference type="Pfam" id="PF25021">
    <property type="entry name" value="TEN_NHL"/>
    <property type="match status" value="3"/>
</dbReference>
<dbReference type="InterPro" id="IPR001258">
    <property type="entry name" value="NHL_repeat"/>
</dbReference>
<evidence type="ECO:0000256" key="3">
    <source>
        <dbReference type="SAM" id="SignalP"/>
    </source>
</evidence>
<feature type="repeat" description="NHL" evidence="2">
    <location>
        <begin position="133"/>
        <end position="163"/>
    </location>
</feature>
<dbReference type="Proteomes" id="UP000503278">
    <property type="component" value="Chromosome"/>
</dbReference>
<feature type="chain" id="PRO_5029508810" description="Teneurin NHL domain-containing protein" evidence="3">
    <location>
        <begin position="20"/>
        <end position="2314"/>
    </location>
</feature>
<feature type="repeat" description="NHL" evidence="2">
    <location>
        <begin position="575"/>
        <end position="605"/>
    </location>
</feature>
<feature type="repeat" description="NHL" evidence="2">
    <location>
        <begin position="2141"/>
        <end position="2171"/>
    </location>
</feature>
<evidence type="ECO:0000313" key="6">
    <source>
        <dbReference type="Proteomes" id="UP000503278"/>
    </source>
</evidence>
<dbReference type="Gene3D" id="2.60.40.10">
    <property type="entry name" value="Immunoglobulins"/>
    <property type="match status" value="4"/>
</dbReference>
<protein>
    <recommendedName>
        <fullName evidence="4">Teneurin NHL domain-containing protein</fullName>
    </recommendedName>
</protein>
<feature type="domain" description="Teneurin NHL" evidence="4">
    <location>
        <begin position="1634"/>
        <end position="1685"/>
    </location>
</feature>
<keyword evidence="3" id="KW-0732">Signal</keyword>
<sequence>MKRLLLTCLICAYYVLALAQTAPKIFYTTPQTLTIGTNVTISPTNSGGTIPTVTYGSTTTFAGNSSGYSSDGTSTGAGFYNPAGIAADANGNIYVTDQGSNRIRKITPAGVVSTIAGGSYNGFADGTGTAALFNNPCGIAVDGNGNLFVADRYNNRIRKVTPAGVVSTFAGNGNSVSADGTGTAAGLYYPYGITVDANNNLFVTEQLGSKIRKITPAGVVTTIAGSGSTASINGTGTSASFYYPTGIAIDGNGNLFVADNGSNQIRKVTPAGVVTTLAGSGTYGFANGTGTAANFSSPTGISIDGTGNLYVADQWNYMIRMITPAGVVSTLAGSTTAGYINGVGGGASFYRPMGVAVLGDKLYVADYSNNLIRAVAITGYAIDQTLPQGLSFDNQTGIINGSPTVVSAAANYTITGLNAYGSSSAKISIASVIPTVAPTAIAFTPTSAPIGYTLTITGTNLLGVTAVNIGGKPATTFAAQSSTTIVATVPSGATSGNITITNSYGTATLTGFTSVAAPAISYESPQSYITGTTIIPLKPTSSGSDVPNGFYGQVSTFAGSGNVGSSNGIGAAASFNYPAGLAKDASGNIYVADQSNNYIRKITPDGLVSTFATGFNNPAGLTFDAAGNLYVAESGSHQIRKVTSTGVVSVFAGKGYQGNNNGTGTGAGFNYPSGIVADASGNLYVADASNYLIRKITPAGIVTTFAGSGTYGSVDGTGTSASFSNPSSIAIDGSGNLYVADNGTRNIRKITPDGVVSTIVKSIISSGYSNAPISLTADAAGNLYITNTTVVQKIASDGALTVIAGNITSSIVSSADGVGSAANFSYASGITIDGLGNLYVADRYAQKIKKVNIVGYTISSDLPDGLTMDNTGTITGIPVKPSVARDYVVTATNLAGNSNSNINIAITIPPVAPTISSVTPSSPASGSAIIINGNNFLGSTGVTIGAASVPFNIISPNKLSAVVNTTIAGDIKVTNSYGSANYTDFSIASSPIISYTTPQTYTVGTAINKLIPNNSGSVIPNTAYSQTTTLAGSGATGNANGAGTAATFNNVRNAVADVDGNVYVTDAGNNLIRKITPAGVVSTFAGSGSQGMFNGQGTSASFNGPQGIAIDGGGNLYVADQSNRVIRKITAAGKVTTFVGSGNYNSTDGVGTAASFAGPIGLSIDGLGNLYVTEEAFYNKIRKITPDGVVTTLAGGNTGSTNGKGTAASFYGPLGLACDASGNIYVADSYNNQIRKITPTGEVTTFAGSTTSGKVDGAGATASFNHPAGVSCDSYGNVYVADQYNNLIRKITPTGDVSTLAGSGGTKLVDGVGSEAGFSSPAGLVADGQGNLIIVDAGHNVIRKVAITGYTIKPALPKGLNFDGATGTISGTPTVSSSAITYTASGINTAGISNSDIAIEIKIPEQAPAVTAFSPVAAGTGNILTITGTNFTDATAVEIGGIAATNYYVVSPTIIKAIVAPGSTGTSVKVTNAYGNNGLTGFTFNSAPNISYKGPQTYQAGVAITPLTVTNNGSIVPEALYRQTTTFAGSTETSSSSIINQPSAVVQDASGNLYSADNYVIHKITPAGVVTVFAGSGAYGNTNGTGTSASFGSIQGMTIDKDGNIYVSDQSYNQIRKITPTGVVTTLTNNTNYGSDDGKLVNASFNYPQGMAIDDAGNLYIADGYNNKIRKISTDGIVSTFAGTGSAGAANGPANAATFNYPQSVAIDNYGNFYIADKSNHLIRKITPASIVSTLAGSGLTGKADGKGTAASFNNPTGITIDFTGNIYVADAGNHLIRKITPAGEVTTLAGTGVAALVNRTGTEASFNNPVNVLANAAGNLYVADKGNNAIRKISLTGYAVSPALPAGLALNGLGTISGTPTTISAAVNYSITASNMIGTSTAQLNIEVGVPPTAPTIACILPTKANAGTVITFTGTSFAGVTGVSIGGVSALSYTVLSPTSIIAVPAPTATSGSVSVTNAYGSATADGFTFIGPPQISYSSIPALTAGTTIKPITPTNNGTVIPANSFGKVNTVAGTGSSGSLNGLASAATFYYPFGVTTDVSGNIYVTDRNNSLIRKIDANGNVTTLAGTGSTGAVNGTGTAASFNFPNGIVSDYVGNLYVADGNNNLIRKITLAGVVTTFAGNGAATSIDGVGLAASFYNPTGITIDVAGNLYVTDSGSGKIRKITPDGTVTTVTGNGSSGLINNTGSSSFNGLSGIATDIKGNLYVADTYNNLIRKVSATGVVTVFAGSGTYSHVDGVGTSAGLAYPRGVVVDASGNLFITELNNYVRMITPDGVVSTIAGNGQEGTKDGVGNAASFYFPALLCLDQTVM</sequence>
<dbReference type="Pfam" id="PF01436">
    <property type="entry name" value="NHL"/>
    <property type="match status" value="7"/>
</dbReference>
<evidence type="ECO:0000256" key="1">
    <source>
        <dbReference type="ARBA" id="ARBA00022737"/>
    </source>
</evidence>
<feature type="domain" description="Teneurin NHL" evidence="4">
    <location>
        <begin position="567"/>
        <end position="712"/>
    </location>
</feature>